<evidence type="ECO:0000256" key="11">
    <source>
        <dbReference type="SAM" id="SignalP"/>
    </source>
</evidence>
<keyword evidence="13" id="KW-1185">Reference proteome</keyword>
<dbReference type="GO" id="GO:0016323">
    <property type="term" value="C:basolateral plasma membrane"/>
    <property type="evidence" value="ECO:0007669"/>
    <property type="project" value="UniProtKB-SubCell"/>
</dbReference>
<comment type="function">
    <text evidence="10">Responsible for the deiodination of T4 (3,5,3',5'-tetraiodothyronine).</text>
</comment>
<feature type="signal peptide" evidence="11">
    <location>
        <begin position="1"/>
        <end position="23"/>
    </location>
</feature>
<comment type="catalytic activity">
    <reaction evidence="8">
        <text>3,3'-diiodothyronamine + iodide + A + H(+) = 3,3',5'-triiodothyronamine + AH2</text>
        <dbReference type="Rhea" id="RHEA:83795"/>
        <dbReference type="ChEBI" id="CHEBI:13193"/>
        <dbReference type="ChEBI" id="CHEBI:15378"/>
        <dbReference type="ChEBI" id="CHEBI:16382"/>
        <dbReference type="ChEBI" id="CHEBI:17499"/>
        <dbReference type="ChEBI" id="CHEBI:233341"/>
        <dbReference type="ChEBI" id="CHEBI:233343"/>
    </reaction>
    <physiologicalReaction direction="right-to-left" evidence="8">
        <dbReference type="Rhea" id="RHEA:83797"/>
    </physiologicalReaction>
</comment>
<dbReference type="Proteomes" id="UP000007648">
    <property type="component" value="Unassembled WGS sequence"/>
</dbReference>
<feature type="chain" id="PRO_5029605513" description="Iodothyronine deiodinase" evidence="11">
    <location>
        <begin position="24"/>
        <end position="109"/>
    </location>
</feature>
<reference evidence="12" key="3">
    <citation type="submission" date="2025-09" db="UniProtKB">
        <authorList>
            <consortium name="Ensembl"/>
        </authorList>
    </citation>
    <scope>IDENTIFICATION</scope>
</reference>
<dbReference type="GO" id="GO:0042404">
    <property type="term" value="P:thyroid hormone catabolic process"/>
    <property type="evidence" value="ECO:0007669"/>
    <property type="project" value="UniProtKB-ARBA"/>
</dbReference>
<reference evidence="12 13" key="1">
    <citation type="journal article" date="2011" name="Proc. Natl. Acad. Sci. U.S.A.">
        <title>Genetic diversity and population structure of the endangered marsupial Sarcophilus harrisii (Tasmanian devil).</title>
        <authorList>
            <person name="Miller W."/>
            <person name="Hayes V.M."/>
            <person name="Ratan A."/>
            <person name="Petersen D.C."/>
            <person name="Wittekindt N.E."/>
            <person name="Miller J."/>
            <person name="Walenz B."/>
            <person name="Knight J."/>
            <person name="Qi J."/>
            <person name="Zhao F."/>
            <person name="Wang Q."/>
            <person name="Bedoya-Reina O.C."/>
            <person name="Katiyar N."/>
            <person name="Tomsho L.P."/>
            <person name="Kasson L.M."/>
            <person name="Hardie R.A."/>
            <person name="Woodbridge P."/>
            <person name="Tindall E.A."/>
            <person name="Bertelsen M.F."/>
            <person name="Dixon D."/>
            <person name="Pyecroft S."/>
            <person name="Helgen K.M."/>
            <person name="Lesk A.M."/>
            <person name="Pringle T.H."/>
            <person name="Patterson N."/>
            <person name="Zhang Y."/>
            <person name="Kreiss A."/>
            <person name="Woods G.M."/>
            <person name="Jones M.E."/>
            <person name="Schuster S.C."/>
        </authorList>
    </citation>
    <scope>NUCLEOTIDE SEQUENCE [LARGE SCALE GENOMIC DNA]</scope>
</reference>
<keyword evidence="10" id="KW-0893">Thyroid hormones biosynthesis</keyword>
<dbReference type="PANTHER" id="PTHR11781">
    <property type="entry name" value="IODOTHYRONINE DEIODINASE"/>
    <property type="match status" value="1"/>
</dbReference>
<comment type="catalytic activity">
    <reaction evidence="3">
        <text>3-iodo-L-thyronine + iodide + A + H(+) = 3,3'-diiodo-L-thyronine + AH2</text>
        <dbReference type="Rhea" id="RHEA:83783"/>
        <dbReference type="ChEBI" id="CHEBI:13193"/>
        <dbReference type="ChEBI" id="CHEBI:15378"/>
        <dbReference type="ChEBI" id="CHEBI:16382"/>
        <dbReference type="ChEBI" id="CHEBI:17499"/>
        <dbReference type="ChEBI" id="CHEBI:176514"/>
        <dbReference type="ChEBI" id="CHEBI:232627"/>
    </reaction>
    <physiologicalReaction direction="right-to-left" evidence="3">
        <dbReference type="Rhea" id="RHEA:83785"/>
    </physiologicalReaction>
</comment>
<dbReference type="Pfam" id="PF00837">
    <property type="entry name" value="T4_deiodinase"/>
    <property type="match status" value="1"/>
</dbReference>
<dbReference type="GeneTree" id="ENSGT00940000154482"/>
<dbReference type="InParanoid" id="A0A7N4NUP9"/>
<name>A0A7N4NUP9_SARHA</name>
<comment type="catalytic activity">
    <reaction evidence="7">
        <text>3,3'-diiodo-L-thyronine sulfate + iodide + A + H(+) = 3,3',5'-triiodo-L-thyronine sulfate + AH2</text>
        <dbReference type="Rhea" id="RHEA:83831"/>
        <dbReference type="ChEBI" id="CHEBI:13193"/>
        <dbReference type="ChEBI" id="CHEBI:15378"/>
        <dbReference type="ChEBI" id="CHEBI:16382"/>
        <dbReference type="ChEBI" id="CHEBI:17499"/>
        <dbReference type="ChEBI" id="CHEBI:176513"/>
        <dbReference type="ChEBI" id="CHEBI:176515"/>
    </reaction>
    <physiologicalReaction direction="right-to-left" evidence="7">
        <dbReference type="Rhea" id="RHEA:83833"/>
    </physiologicalReaction>
</comment>
<evidence type="ECO:0000313" key="13">
    <source>
        <dbReference type="Proteomes" id="UP000007648"/>
    </source>
</evidence>
<proteinExistence type="inferred from homology"/>
<keyword evidence="10" id="KW-0712">Selenocysteine</keyword>
<protein>
    <recommendedName>
        <fullName evidence="10">Iodothyronine deiodinase</fullName>
    </recommendedName>
</protein>
<dbReference type="Ensembl" id="ENSSHAT00000048281.1">
    <property type="protein sequence ID" value="ENSSHAP00000028252.1"/>
    <property type="gene ID" value="ENSSHAG00000007335.2"/>
</dbReference>
<sequence>SGLPRVTQRLWVLLQVAWHVAVGKVQKILFPERMKRNLLSQRININQNPAFEYKDWGPTFFSIQYFFFVLKVRWQHLEDQALQGGLAPNSPVVTLSGESRRIWDFMNGQ</sequence>
<evidence type="ECO:0000256" key="9">
    <source>
        <dbReference type="ARBA" id="ARBA00093242"/>
    </source>
</evidence>
<accession>A0A7N4NUP9</accession>
<evidence type="ECO:0000256" key="7">
    <source>
        <dbReference type="ARBA" id="ARBA00093219"/>
    </source>
</evidence>
<dbReference type="InterPro" id="IPR000643">
    <property type="entry name" value="Iodothyronine_deiodinase"/>
</dbReference>
<comment type="subcellular location">
    <subcellularLocation>
        <location evidence="1">Basolateral cell membrane</location>
        <topology evidence="1">Single-pass type III membrane protein</topology>
    </subcellularLocation>
</comment>
<evidence type="ECO:0000256" key="5">
    <source>
        <dbReference type="ARBA" id="ARBA00093206"/>
    </source>
</evidence>
<comment type="catalytic activity">
    <reaction evidence="5">
        <text>3,3'-diiodo-L-thyronine sulfate + iodide + A + H(+) = 3,3',5-triiodo-L-thyronine sulfate + AH2</text>
        <dbReference type="Rhea" id="RHEA:83751"/>
        <dbReference type="ChEBI" id="CHEBI:13193"/>
        <dbReference type="ChEBI" id="CHEBI:15378"/>
        <dbReference type="ChEBI" id="CHEBI:16382"/>
        <dbReference type="ChEBI" id="CHEBI:17499"/>
        <dbReference type="ChEBI" id="CHEBI:176511"/>
        <dbReference type="ChEBI" id="CHEBI:176515"/>
    </reaction>
    <physiologicalReaction direction="right-to-left" evidence="5">
        <dbReference type="Rhea" id="RHEA:83753"/>
    </physiologicalReaction>
</comment>
<comment type="catalytic activity">
    <reaction evidence="4">
        <text>3,3',5'-triiodo-L-thyronine sulfate + iodide + A + H(+) = L-thyroxine sulfate + AH2</text>
        <dbReference type="Rhea" id="RHEA:83835"/>
        <dbReference type="ChEBI" id="CHEBI:13193"/>
        <dbReference type="ChEBI" id="CHEBI:15378"/>
        <dbReference type="ChEBI" id="CHEBI:16382"/>
        <dbReference type="ChEBI" id="CHEBI:17499"/>
        <dbReference type="ChEBI" id="CHEBI:176512"/>
        <dbReference type="ChEBI" id="CHEBI:176513"/>
    </reaction>
    <physiologicalReaction direction="right-to-left" evidence="4">
        <dbReference type="Rhea" id="RHEA:83837"/>
    </physiologicalReaction>
</comment>
<dbReference type="GO" id="GO:0042446">
    <property type="term" value="P:hormone biosynthetic process"/>
    <property type="evidence" value="ECO:0007669"/>
    <property type="project" value="UniProtKB-KW"/>
</dbReference>
<reference evidence="12" key="2">
    <citation type="submission" date="2025-08" db="UniProtKB">
        <authorList>
            <consortium name="Ensembl"/>
        </authorList>
    </citation>
    <scope>IDENTIFICATION</scope>
</reference>
<evidence type="ECO:0000256" key="2">
    <source>
        <dbReference type="ARBA" id="ARBA00066218"/>
    </source>
</evidence>
<dbReference type="GO" id="GO:0004800">
    <property type="term" value="F:thyroxine 5'-deiodinase activity"/>
    <property type="evidence" value="ECO:0007669"/>
    <property type="project" value="InterPro"/>
</dbReference>
<evidence type="ECO:0000256" key="4">
    <source>
        <dbReference type="ARBA" id="ARBA00093202"/>
    </source>
</evidence>
<evidence type="ECO:0000256" key="8">
    <source>
        <dbReference type="ARBA" id="ARBA00093236"/>
    </source>
</evidence>
<evidence type="ECO:0000313" key="12">
    <source>
        <dbReference type="Ensembl" id="ENSSHAP00000028252.1"/>
    </source>
</evidence>
<evidence type="ECO:0000256" key="6">
    <source>
        <dbReference type="ARBA" id="ARBA00093210"/>
    </source>
</evidence>
<comment type="catalytic activity">
    <reaction evidence="6">
        <text>3'-iodothyronamine + iodide + A + H(+) = 3',5'-diiodothyronamine + AH2</text>
        <dbReference type="Rhea" id="RHEA:83803"/>
        <dbReference type="ChEBI" id="CHEBI:13193"/>
        <dbReference type="ChEBI" id="CHEBI:15378"/>
        <dbReference type="ChEBI" id="CHEBI:16382"/>
        <dbReference type="ChEBI" id="CHEBI:17499"/>
        <dbReference type="ChEBI" id="CHEBI:233339"/>
        <dbReference type="ChEBI" id="CHEBI:233342"/>
    </reaction>
    <physiologicalReaction direction="right-to-left" evidence="6">
        <dbReference type="Rhea" id="RHEA:83805"/>
    </physiologicalReaction>
</comment>
<evidence type="ECO:0000256" key="10">
    <source>
        <dbReference type="RuleBase" id="RU000676"/>
    </source>
</evidence>
<comment type="catalytic activity">
    <reaction evidence="9">
        <text>3-iodothyronamine + iodide + A + H(+) = 3,3'-diiodothyronamine + AH2</text>
        <dbReference type="Rhea" id="RHEA:83827"/>
        <dbReference type="ChEBI" id="CHEBI:13193"/>
        <dbReference type="ChEBI" id="CHEBI:15378"/>
        <dbReference type="ChEBI" id="CHEBI:16382"/>
        <dbReference type="ChEBI" id="CHEBI:17499"/>
        <dbReference type="ChEBI" id="CHEBI:231647"/>
        <dbReference type="ChEBI" id="CHEBI:233341"/>
    </reaction>
    <physiologicalReaction direction="right-to-left" evidence="9">
        <dbReference type="Rhea" id="RHEA:83829"/>
    </physiologicalReaction>
</comment>
<dbReference type="AlphaFoldDB" id="A0A7N4NUP9"/>
<evidence type="ECO:0000256" key="3">
    <source>
        <dbReference type="ARBA" id="ARBA00093186"/>
    </source>
</evidence>
<evidence type="ECO:0000256" key="1">
    <source>
        <dbReference type="ARBA" id="ARBA00060456"/>
    </source>
</evidence>
<comment type="similarity">
    <text evidence="10">Belongs to the iodothyronine deiodinase family.</text>
</comment>
<dbReference type="PANTHER" id="PTHR11781:SF22">
    <property type="entry name" value="TYPE I IODOTHYRONINE DEIODINASE"/>
    <property type="match status" value="1"/>
</dbReference>
<organism evidence="12 13">
    <name type="scientific">Sarcophilus harrisii</name>
    <name type="common">Tasmanian devil</name>
    <name type="synonym">Sarcophilus laniarius</name>
    <dbReference type="NCBI Taxonomy" id="9305"/>
    <lineage>
        <taxon>Eukaryota</taxon>
        <taxon>Metazoa</taxon>
        <taxon>Chordata</taxon>
        <taxon>Craniata</taxon>
        <taxon>Vertebrata</taxon>
        <taxon>Euteleostomi</taxon>
        <taxon>Mammalia</taxon>
        <taxon>Metatheria</taxon>
        <taxon>Dasyuromorphia</taxon>
        <taxon>Dasyuridae</taxon>
        <taxon>Sarcophilus</taxon>
    </lineage>
</organism>
<keyword evidence="11" id="KW-0732">Signal</keyword>
<comment type="subunit">
    <text evidence="2">Predominantly monomer. Can form homodimers but homodimerization is not essential for enzyme activity.</text>
</comment>
<keyword evidence="10" id="KW-0560">Oxidoreductase</keyword>